<dbReference type="AlphaFoldDB" id="A0A1C5AKJ4"/>
<evidence type="ECO:0000256" key="1">
    <source>
        <dbReference type="ARBA" id="ARBA00008853"/>
    </source>
</evidence>
<evidence type="ECO:0000256" key="2">
    <source>
        <dbReference type="PIRSR" id="PIRSR605511-1"/>
    </source>
</evidence>
<protein>
    <submittedName>
        <fullName evidence="5">Sugar lactone lactonase YvrE</fullName>
    </submittedName>
</protein>
<feature type="binding site" evidence="3">
    <location>
        <position position="118"/>
    </location>
    <ligand>
        <name>substrate</name>
    </ligand>
</feature>
<dbReference type="InterPro" id="IPR011042">
    <property type="entry name" value="6-blade_b-propeller_TolB-like"/>
</dbReference>
<dbReference type="PRINTS" id="PR01790">
    <property type="entry name" value="SMP30FAMILY"/>
</dbReference>
<feature type="binding site" evidence="3">
    <location>
        <position position="194"/>
    </location>
    <ligand>
        <name>a divalent metal cation</name>
        <dbReference type="ChEBI" id="CHEBI:60240"/>
    </ligand>
</feature>
<dbReference type="EMBL" id="FMCX01000012">
    <property type="protein sequence ID" value="SCF45719.1"/>
    <property type="molecule type" value="Genomic_DNA"/>
</dbReference>
<reference evidence="6" key="1">
    <citation type="submission" date="2016-06" db="EMBL/GenBank/DDBJ databases">
        <authorList>
            <person name="Varghese N."/>
            <person name="Submissions Spin"/>
        </authorList>
    </citation>
    <scope>NUCLEOTIDE SEQUENCE [LARGE SCALE GENOMIC DNA]</scope>
    <source>
        <strain evidence="6">DSM 44830</strain>
    </source>
</reference>
<dbReference type="Pfam" id="PF08450">
    <property type="entry name" value="SGL"/>
    <property type="match status" value="1"/>
</dbReference>
<feature type="binding site" evidence="3">
    <location>
        <position position="98"/>
    </location>
    <ligand>
        <name>substrate</name>
    </ligand>
</feature>
<dbReference type="GO" id="GO:0004341">
    <property type="term" value="F:gluconolactonase activity"/>
    <property type="evidence" value="ECO:0007669"/>
    <property type="project" value="TreeGrafter"/>
</dbReference>
<keyword evidence="3" id="KW-0479">Metal-binding</keyword>
<feature type="active site" description="Proton donor/acceptor" evidence="2">
    <location>
        <position position="194"/>
    </location>
</feature>
<dbReference type="GO" id="GO:0005509">
    <property type="term" value="F:calcium ion binding"/>
    <property type="evidence" value="ECO:0007669"/>
    <property type="project" value="TreeGrafter"/>
</dbReference>
<dbReference type="SUPFAM" id="SSF63829">
    <property type="entry name" value="Calcium-dependent phosphotriesterase"/>
    <property type="match status" value="1"/>
</dbReference>
<dbReference type="PANTHER" id="PTHR10907">
    <property type="entry name" value="REGUCALCIN"/>
    <property type="match status" value="1"/>
</dbReference>
<keyword evidence="6" id="KW-1185">Reference proteome</keyword>
<feature type="binding site" evidence="3">
    <location>
        <position position="100"/>
    </location>
    <ligand>
        <name>substrate</name>
    </ligand>
</feature>
<feature type="domain" description="SMP-30/Gluconolactonase/LRE-like region" evidence="4">
    <location>
        <begin position="13"/>
        <end position="252"/>
    </location>
</feature>
<keyword evidence="3" id="KW-0862">Zinc</keyword>
<dbReference type="STRING" id="262898.GA0070564_11213"/>
<dbReference type="PANTHER" id="PTHR10907:SF47">
    <property type="entry name" value="REGUCALCIN"/>
    <property type="match status" value="1"/>
</dbReference>
<proteinExistence type="inferred from homology"/>
<evidence type="ECO:0000259" key="4">
    <source>
        <dbReference type="Pfam" id="PF08450"/>
    </source>
</evidence>
<dbReference type="GO" id="GO:0019853">
    <property type="term" value="P:L-ascorbic acid biosynthetic process"/>
    <property type="evidence" value="ECO:0007669"/>
    <property type="project" value="TreeGrafter"/>
</dbReference>
<dbReference type="OrthoDB" id="2633250at2"/>
<sequence length="281" mass="29362">MHPELVVDARAALGEGPVWDDRAGVLYWVDILGQSVHVHDPSGEPDRLLPMGAQVGAVVPRQSGGLVAAVADGFVTLDDTTGEVGRLATVQPTGRDVRFNDGVCDPSGRFWAGTVALDQSPGAGTLYRLDPGATVTPALTGVTVSNGIEFTADGATMYYIDTPTRRIDAFDVVAGELRNRRTAVDLTDVMGVPDGLTLDAEGCLWVALWDGGAVHRYAPNGVLDRVVTFPVPRPTCPAFGGPDLTTLYVTSAAIGTDDPLSGALFAVAAGVAGRPVHRYRG</sequence>
<evidence type="ECO:0000313" key="5">
    <source>
        <dbReference type="EMBL" id="SCF45719.1"/>
    </source>
</evidence>
<feature type="binding site" evidence="3">
    <location>
        <position position="15"/>
    </location>
    <ligand>
        <name>a divalent metal cation</name>
        <dbReference type="ChEBI" id="CHEBI:60240"/>
    </ligand>
</feature>
<evidence type="ECO:0000313" key="6">
    <source>
        <dbReference type="Proteomes" id="UP000199504"/>
    </source>
</evidence>
<evidence type="ECO:0000256" key="3">
    <source>
        <dbReference type="PIRSR" id="PIRSR605511-2"/>
    </source>
</evidence>
<accession>A0A1C5AKJ4</accession>
<dbReference type="Proteomes" id="UP000199504">
    <property type="component" value="Unassembled WGS sequence"/>
</dbReference>
<gene>
    <name evidence="5" type="ORF">GA0070564_11213</name>
</gene>
<dbReference type="Gene3D" id="2.120.10.30">
    <property type="entry name" value="TolB, C-terminal domain"/>
    <property type="match status" value="1"/>
</dbReference>
<dbReference type="InterPro" id="IPR005511">
    <property type="entry name" value="SMP-30"/>
</dbReference>
<name>A0A1C5AKJ4_9ACTN</name>
<dbReference type="RefSeq" id="WP_091615269.1">
    <property type="nucleotide sequence ID" value="NZ_FMCX01000012.1"/>
</dbReference>
<dbReference type="InterPro" id="IPR013658">
    <property type="entry name" value="SGL"/>
</dbReference>
<organism evidence="5 6">
    <name type="scientific">Micromonospora mirobrigensis</name>
    <dbReference type="NCBI Taxonomy" id="262898"/>
    <lineage>
        <taxon>Bacteria</taxon>
        <taxon>Bacillati</taxon>
        <taxon>Actinomycetota</taxon>
        <taxon>Actinomycetes</taxon>
        <taxon>Micromonosporales</taxon>
        <taxon>Micromonosporaceae</taxon>
        <taxon>Micromonospora</taxon>
    </lineage>
</organism>
<comment type="similarity">
    <text evidence="1">Belongs to the SMP-30/CGR1 family.</text>
</comment>
<comment type="cofactor">
    <cofactor evidence="3">
        <name>Zn(2+)</name>
        <dbReference type="ChEBI" id="CHEBI:29105"/>
    </cofactor>
    <text evidence="3">Binds 1 divalent metal cation per subunit.</text>
</comment>
<feature type="binding site" evidence="3">
    <location>
        <position position="146"/>
    </location>
    <ligand>
        <name>a divalent metal cation</name>
        <dbReference type="ChEBI" id="CHEBI:60240"/>
    </ligand>
</feature>